<feature type="transmembrane region" description="Helical" evidence="5">
    <location>
        <begin position="252"/>
        <end position="268"/>
    </location>
</feature>
<feature type="transmembrane region" description="Helical" evidence="5">
    <location>
        <begin position="491"/>
        <end position="509"/>
    </location>
</feature>
<organism evidence="7 8">
    <name type="scientific">Diaporthe eres</name>
    <name type="common">Phomopsis oblonga</name>
    <dbReference type="NCBI Taxonomy" id="83184"/>
    <lineage>
        <taxon>Eukaryota</taxon>
        <taxon>Fungi</taxon>
        <taxon>Dikarya</taxon>
        <taxon>Ascomycota</taxon>
        <taxon>Pezizomycotina</taxon>
        <taxon>Sordariomycetes</taxon>
        <taxon>Sordariomycetidae</taxon>
        <taxon>Diaporthales</taxon>
        <taxon>Diaporthaceae</taxon>
        <taxon>Diaporthe</taxon>
        <taxon>Diaporthe eres species complex</taxon>
    </lineage>
</organism>
<dbReference type="Gene3D" id="1.20.1250.20">
    <property type="entry name" value="MFS general substrate transporter like domains"/>
    <property type="match status" value="2"/>
</dbReference>
<name>A0ABR1NNH8_DIAER</name>
<dbReference type="SUPFAM" id="SSF103473">
    <property type="entry name" value="MFS general substrate transporter"/>
    <property type="match status" value="1"/>
</dbReference>
<comment type="caution">
    <text evidence="7">The sequence shown here is derived from an EMBL/GenBank/DDBJ whole genome shotgun (WGS) entry which is preliminary data.</text>
</comment>
<feature type="transmembrane region" description="Helical" evidence="5">
    <location>
        <begin position="329"/>
        <end position="349"/>
    </location>
</feature>
<keyword evidence="3 5" id="KW-1133">Transmembrane helix</keyword>
<evidence type="ECO:0000256" key="1">
    <source>
        <dbReference type="ARBA" id="ARBA00004141"/>
    </source>
</evidence>
<feature type="transmembrane region" description="Helical" evidence="5">
    <location>
        <begin position="91"/>
        <end position="111"/>
    </location>
</feature>
<accession>A0ABR1NNH8</accession>
<reference evidence="7 8" key="1">
    <citation type="submission" date="2024-02" db="EMBL/GenBank/DDBJ databases">
        <title>De novo assembly and annotation of 12 fungi associated with fruit tree decline syndrome in Ontario, Canada.</title>
        <authorList>
            <person name="Sulman M."/>
            <person name="Ellouze W."/>
            <person name="Ilyukhin E."/>
        </authorList>
    </citation>
    <scope>NUCLEOTIDE SEQUENCE [LARGE SCALE GENOMIC DNA]</scope>
    <source>
        <strain evidence="7 8">M169</strain>
    </source>
</reference>
<sequence>MVTYIIQDRSPSRDAKQYPPRKVVLPAMMALWLAFFLVALDRTIISTAIPTISNEFNSFGDIAWYESGFLLPLCVLQLSFGLVYKYYPTKPVLVSLVAIFEIGSIVCAIAPNSHSLIIGRVLTGIGGAGIGAGAFLLINLMVPLETRPVYLGAMGSVFGVTSAIGPVLGGYLTSVTWRWCFWINVPLGVISIVLLIFLAPNTPAPAPRARGWLGAIKQLDPLGFILIAPALVCVLFALQWGGREYPWSDGRIIALFTIFGVFSIGFIVSQAWRKEKATVPPRIILKRSIAAGCIAYIGAGSAMVNLSYYLPTWFQVIQGKSTESSGLSLLPLLISIVVAVIGCGILTSVIGYYTPFMIAGSAFLIVGSALITTWQPDTKQGMWIGYQIIAGFGLGLGLQQPNVAAQTVLSDDDVPVALSLLNFINFLGGTITVSLSQTLLQSKLINGLGQVIPDLDASTLVNAGAGALRGKVSEDKLPLVIQVYNDSMRSIWYLILGLACLSMVGSLLMEWKSVKAKKAEAD</sequence>
<evidence type="ECO:0000256" key="4">
    <source>
        <dbReference type="ARBA" id="ARBA00023136"/>
    </source>
</evidence>
<feature type="transmembrane region" description="Helical" evidence="5">
    <location>
        <begin position="419"/>
        <end position="440"/>
    </location>
</feature>
<dbReference type="CDD" id="cd17502">
    <property type="entry name" value="MFS_Azr1_MDR_like"/>
    <property type="match status" value="1"/>
</dbReference>
<dbReference type="InterPro" id="IPR036259">
    <property type="entry name" value="MFS_trans_sf"/>
</dbReference>
<dbReference type="PRINTS" id="PR01036">
    <property type="entry name" value="TCRTETB"/>
</dbReference>
<evidence type="ECO:0000256" key="2">
    <source>
        <dbReference type="ARBA" id="ARBA00022692"/>
    </source>
</evidence>
<protein>
    <recommendedName>
        <fullName evidence="6">Major facilitator superfamily (MFS) profile domain-containing protein</fullName>
    </recommendedName>
</protein>
<dbReference type="Proteomes" id="UP001430848">
    <property type="component" value="Unassembled WGS sequence"/>
</dbReference>
<dbReference type="EMBL" id="JAKNSF020000181">
    <property type="protein sequence ID" value="KAK7708678.1"/>
    <property type="molecule type" value="Genomic_DNA"/>
</dbReference>
<feature type="transmembrane region" description="Helical" evidence="5">
    <location>
        <begin position="289"/>
        <end position="309"/>
    </location>
</feature>
<dbReference type="Pfam" id="PF07690">
    <property type="entry name" value="MFS_1"/>
    <property type="match status" value="1"/>
</dbReference>
<dbReference type="InterPro" id="IPR020846">
    <property type="entry name" value="MFS_dom"/>
</dbReference>
<comment type="subcellular location">
    <subcellularLocation>
        <location evidence="1">Membrane</location>
        <topology evidence="1">Multi-pass membrane protein</topology>
    </subcellularLocation>
</comment>
<feature type="transmembrane region" description="Helical" evidence="5">
    <location>
        <begin position="62"/>
        <end position="84"/>
    </location>
</feature>
<evidence type="ECO:0000313" key="7">
    <source>
        <dbReference type="EMBL" id="KAK7708678.1"/>
    </source>
</evidence>
<proteinExistence type="predicted"/>
<dbReference type="PROSITE" id="PS50850">
    <property type="entry name" value="MFS"/>
    <property type="match status" value="1"/>
</dbReference>
<keyword evidence="8" id="KW-1185">Reference proteome</keyword>
<evidence type="ECO:0000313" key="8">
    <source>
        <dbReference type="Proteomes" id="UP001430848"/>
    </source>
</evidence>
<keyword evidence="4 5" id="KW-0472">Membrane</keyword>
<feature type="transmembrane region" description="Helical" evidence="5">
    <location>
        <begin position="149"/>
        <end position="169"/>
    </location>
</feature>
<feature type="transmembrane region" description="Helical" evidence="5">
    <location>
        <begin position="117"/>
        <end position="142"/>
    </location>
</feature>
<dbReference type="PANTHER" id="PTHR23501:SF153">
    <property type="entry name" value="AFLATOXIN EFFLUX PUMP, PUTATIVE-RELATED"/>
    <property type="match status" value="1"/>
</dbReference>
<feature type="transmembrane region" description="Helical" evidence="5">
    <location>
        <begin position="23"/>
        <end position="42"/>
    </location>
</feature>
<feature type="transmembrane region" description="Helical" evidence="5">
    <location>
        <begin position="221"/>
        <end position="240"/>
    </location>
</feature>
<feature type="transmembrane region" description="Helical" evidence="5">
    <location>
        <begin position="380"/>
        <end position="398"/>
    </location>
</feature>
<dbReference type="InterPro" id="IPR011701">
    <property type="entry name" value="MFS"/>
</dbReference>
<evidence type="ECO:0000256" key="3">
    <source>
        <dbReference type="ARBA" id="ARBA00022989"/>
    </source>
</evidence>
<keyword evidence="2 5" id="KW-0812">Transmembrane</keyword>
<feature type="transmembrane region" description="Helical" evidence="5">
    <location>
        <begin position="181"/>
        <end position="200"/>
    </location>
</feature>
<dbReference type="PANTHER" id="PTHR23501">
    <property type="entry name" value="MAJOR FACILITATOR SUPERFAMILY"/>
    <property type="match status" value="1"/>
</dbReference>
<feature type="domain" description="Major facilitator superfamily (MFS) profile" evidence="6">
    <location>
        <begin position="27"/>
        <end position="514"/>
    </location>
</feature>
<feature type="transmembrane region" description="Helical" evidence="5">
    <location>
        <begin position="356"/>
        <end position="374"/>
    </location>
</feature>
<evidence type="ECO:0000256" key="5">
    <source>
        <dbReference type="SAM" id="Phobius"/>
    </source>
</evidence>
<gene>
    <name evidence="7" type="ORF">SLS63_013448</name>
</gene>
<evidence type="ECO:0000259" key="6">
    <source>
        <dbReference type="PROSITE" id="PS50850"/>
    </source>
</evidence>